<dbReference type="GO" id="GO:0016805">
    <property type="term" value="F:dipeptidase activity"/>
    <property type="evidence" value="ECO:0007669"/>
    <property type="project" value="TreeGrafter"/>
</dbReference>
<dbReference type="PANTHER" id="PTHR30575:SF0">
    <property type="entry name" value="XAA-ARG DIPEPTIDASE"/>
    <property type="match status" value="1"/>
</dbReference>
<gene>
    <name evidence="1" type="ORF">S03H2_35373</name>
</gene>
<dbReference type="SUPFAM" id="SSF53187">
    <property type="entry name" value="Zn-dependent exopeptidases"/>
    <property type="match status" value="1"/>
</dbReference>
<evidence type="ECO:0000313" key="1">
    <source>
        <dbReference type="EMBL" id="GAH48235.1"/>
    </source>
</evidence>
<dbReference type="InterPro" id="IPR052030">
    <property type="entry name" value="Peptidase_M20/M20A_hydrolases"/>
</dbReference>
<name>X1GTN5_9ZZZZ</name>
<accession>X1GTN5</accession>
<proteinExistence type="predicted"/>
<dbReference type="GO" id="GO:0005737">
    <property type="term" value="C:cytoplasm"/>
    <property type="evidence" value="ECO:0007669"/>
    <property type="project" value="TreeGrafter"/>
</dbReference>
<dbReference type="AlphaFoldDB" id="X1GTN5"/>
<dbReference type="EMBL" id="BARU01021628">
    <property type="protein sequence ID" value="GAH48235.1"/>
    <property type="molecule type" value="Genomic_DNA"/>
</dbReference>
<feature type="non-terminal residue" evidence="1">
    <location>
        <position position="86"/>
    </location>
</feature>
<dbReference type="GO" id="GO:0071713">
    <property type="term" value="F:para-aminobenzoyl-glutamate hydrolase activity"/>
    <property type="evidence" value="ECO:0007669"/>
    <property type="project" value="TreeGrafter"/>
</dbReference>
<sequence>MAKKFYQYPRWIKRNKDTFIEISDKIWEYAELGLQESKSSDLLVKTLKENGFSVDIGVASMPTAFVATYGGGKPVIAILGEYDALP</sequence>
<dbReference type="PANTHER" id="PTHR30575">
    <property type="entry name" value="PEPTIDASE M20"/>
    <property type="match status" value="1"/>
</dbReference>
<dbReference type="Gene3D" id="3.40.630.10">
    <property type="entry name" value="Zn peptidases"/>
    <property type="match status" value="1"/>
</dbReference>
<reference evidence="1" key="1">
    <citation type="journal article" date="2014" name="Front. Microbiol.">
        <title>High frequency of phylogenetically diverse reductive dehalogenase-homologous genes in deep subseafloor sedimentary metagenomes.</title>
        <authorList>
            <person name="Kawai M."/>
            <person name="Futagami T."/>
            <person name="Toyoda A."/>
            <person name="Takaki Y."/>
            <person name="Nishi S."/>
            <person name="Hori S."/>
            <person name="Arai W."/>
            <person name="Tsubouchi T."/>
            <person name="Morono Y."/>
            <person name="Uchiyama I."/>
            <person name="Ito T."/>
            <person name="Fujiyama A."/>
            <person name="Inagaki F."/>
            <person name="Takami H."/>
        </authorList>
    </citation>
    <scope>NUCLEOTIDE SEQUENCE</scope>
    <source>
        <strain evidence="1">Expedition CK06-06</strain>
    </source>
</reference>
<protein>
    <recommendedName>
        <fullName evidence="2">Peptidase M20 dimerisation domain-containing protein</fullName>
    </recommendedName>
</protein>
<comment type="caution">
    <text evidence="1">The sequence shown here is derived from an EMBL/GenBank/DDBJ whole genome shotgun (WGS) entry which is preliminary data.</text>
</comment>
<evidence type="ECO:0008006" key="2">
    <source>
        <dbReference type="Google" id="ProtNLM"/>
    </source>
</evidence>
<organism evidence="1">
    <name type="scientific">marine sediment metagenome</name>
    <dbReference type="NCBI Taxonomy" id="412755"/>
    <lineage>
        <taxon>unclassified sequences</taxon>
        <taxon>metagenomes</taxon>
        <taxon>ecological metagenomes</taxon>
    </lineage>
</organism>
<dbReference type="GO" id="GO:0046657">
    <property type="term" value="P:folic acid catabolic process"/>
    <property type="evidence" value="ECO:0007669"/>
    <property type="project" value="TreeGrafter"/>
</dbReference>